<comment type="similarity">
    <text evidence="1">Belongs to the bacterial solute-binding protein 3 family.</text>
</comment>
<reference evidence="5" key="1">
    <citation type="submission" date="2020-01" db="EMBL/GenBank/DDBJ databases">
        <title>Phosphoaccumulans saitamaens gen. nov., sp. nov., a polyphosphate accumulating bacterium isolated from surface river water.</title>
        <authorList>
            <person name="Watanabe K."/>
            <person name="Suda W."/>
        </authorList>
    </citation>
    <scope>NUCLEOTIDE SEQUENCE [LARGE SCALE GENOMIC DNA]</scope>
    <source>
        <strain evidence="5">ICHIAU1</strain>
    </source>
</reference>
<accession>A0A679IBW4</accession>
<name>A0A679IBW4_9RHOO</name>
<gene>
    <name evidence="4" type="ORF">ICHIAU1_15040</name>
</gene>
<dbReference type="OrthoDB" id="7240770at2"/>
<evidence type="ECO:0000256" key="2">
    <source>
        <dbReference type="ARBA" id="ARBA00022448"/>
    </source>
</evidence>
<evidence type="ECO:0000313" key="4">
    <source>
        <dbReference type="EMBL" id="BBU69221.1"/>
    </source>
</evidence>
<evidence type="ECO:0000313" key="5">
    <source>
        <dbReference type="Proteomes" id="UP000463961"/>
    </source>
</evidence>
<dbReference type="Pfam" id="PF00497">
    <property type="entry name" value="SBP_bac_3"/>
    <property type="match status" value="1"/>
</dbReference>
<dbReference type="SMART" id="SM00062">
    <property type="entry name" value="PBPb"/>
    <property type="match status" value="1"/>
</dbReference>
<dbReference type="RefSeq" id="WP_162050064.1">
    <property type="nucleotide sequence ID" value="NZ_AP019011.1"/>
</dbReference>
<organism evidence="4 5">
    <name type="scientific">Fluviibacter phosphoraccumulans</name>
    <dbReference type="NCBI Taxonomy" id="1751046"/>
    <lineage>
        <taxon>Bacteria</taxon>
        <taxon>Pseudomonadati</taxon>
        <taxon>Pseudomonadota</taxon>
        <taxon>Betaproteobacteria</taxon>
        <taxon>Rhodocyclales</taxon>
        <taxon>Fluviibacteraceae</taxon>
        <taxon>Fluviibacter</taxon>
    </lineage>
</organism>
<dbReference type="GO" id="GO:0005576">
    <property type="term" value="C:extracellular region"/>
    <property type="evidence" value="ECO:0007669"/>
    <property type="project" value="TreeGrafter"/>
</dbReference>
<evidence type="ECO:0000256" key="3">
    <source>
        <dbReference type="ARBA" id="ARBA00022729"/>
    </source>
</evidence>
<dbReference type="InterPro" id="IPR001638">
    <property type="entry name" value="Solute-binding_3/MltF_N"/>
</dbReference>
<dbReference type="InterPro" id="IPR051455">
    <property type="entry name" value="Bact_solute-bind_prot3"/>
</dbReference>
<dbReference type="GO" id="GO:0030288">
    <property type="term" value="C:outer membrane-bounded periplasmic space"/>
    <property type="evidence" value="ECO:0007669"/>
    <property type="project" value="TreeGrafter"/>
</dbReference>
<keyword evidence="3" id="KW-0732">Signal</keyword>
<sequence length="299" mass="33242">MRFCHSLLAAVFFATALLATPPAIAQSTDVTERTPLNGPVIQRIRERQALTIAYHPNMAPFSLLGDDGQPTGYTVDLCKIIASQLVTQLDLKLMDVRWVKTNTRSRFDVIASGDADLECSATSNTLDRQRHFGFSLTTFIQGATFAVRSDTDLEKLDHLTAKKIAVVRNSTTSKLLKQAVAANQLQATLVEVKSFEAAANLLASKDVDAVAGDRLVMFDQLVRSKLGTRFRLLPQDFAPEYYAVMMAPNDPDFRWAVNATLSRTFRTPVIGELFQRWFGSLNQPGQLMEALYFTQAYPE</sequence>
<evidence type="ECO:0000256" key="1">
    <source>
        <dbReference type="ARBA" id="ARBA00010333"/>
    </source>
</evidence>
<keyword evidence="5" id="KW-1185">Reference proteome</keyword>
<proteinExistence type="inferred from homology"/>
<dbReference type="Proteomes" id="UP000463961">
    <property type="component" value="Chromosome"/>
</dbReference>
<protein>
    <submittedName>
        <fullName evidence="4">Amino acid ABC transporter substrate-binding protein</fullName>
    </submittedName>
</protein>
<dbReference type="Gene3D" id="3.40.190.10">
    <property type="entry name" value="Periplasmic binding protein-like II"/>
    <property type="match status" value="2"/>
</dbReference>
<dbReference type="PANTHER" id="PTHR30085">
    <property type="entry name" value="AMINO ACID ABC TRANSPORTER PERMEASE"/>
    <property type="match status" value="1"/>
</dbReference>
<dbReference type="GO" id="GO:0006865">
    <property type="term" value="P:amino acid transport"/>
    <property type="evidence" value="ECO:0007669"/>
    <property type="project" value="TreeGrafter"/>
</dbReference>
<dbReference type="SUPFAM" id="SSF53850">
    <property type="entry name" value="Periplasmic binding protein-like II"/>
    <property type="match status" value="1"/>
</dbReference>
<dbReference type="CDD" id="cd13688">
    <property type="entry name" value="PBP2_GltI_DEBP"/>
    <property type="match status" value="1"/>
</dbReference>
<keyword evidence="2" id="KW-0813">Transport</keyword>
<dbReference type="AlphaFoldDB" id="A0A679IBW4"/>
<dbReference type="EMBL" id="AP022345">
    <property type="protein sequence ID" value="BBU69221.1"/>
    <property type="molecule type" value="Genomic_DNA"/>
</dbReference>
<dbReference type="PANTHER" id="PTHR30085:SF6">
    <property type="entry name" value="ABC TRANSPORTER GLUTAMINE-BINDING PROTEIN GLNH"/>
    <property type="match status" value="1"/>
</dbReference>